<name>A0ABR3L3C8_9TELE</name>
<accession>A0ABR3L3C8</accession>
<dbReference type="Proteomes" id="UP001558613">
    <property type="component" value="Unassembled WGS sequence"/>
</dbReference>
<proteinExistence type="predicted"/>
<organism evidence="1 2">
    <name type="scientific">Cirrhinus molitorella</name>
    <name type="common">mud carp</name>
    <dbReference type="NCBI Taxonomy" id="172907"/>
    <lineage>
        <taxon>Eukaryota</taxon>
        <taxon>Metazoa</taxon>
        <taxon>Chordata</taxon>
        <taxon>Craniata</taxon>
        <taxon>Vertebrata</taxon>
        <taxon>Euteleostomi</taxon>
        <taxon>Actinopterygii</taxon>
        <taxon>Neopterygii</taxon>
        <taxon>Teleostei</taxon>
        <taxon>Ostariophysi</taxon>
        <taxon>Cypriniformes</taxon>
        <taxon>Cyprinidae</taxon>
        <taxon>Labeoninae</taxon>
        <taxon>Labeonini</taxon>
        <taxon>Cirrhinus</taxon>
    </lineage>
</organism>
<dbReference type="EMBL" id="JAYMGO010000025">
    <property type="protein sequence ID" value="KAL1247415.1"/>
    <property type="molecule type" value="Genomic_DNA"/>
</dbReference>
<evidence type="ECO:0000313" key="2">
    <source>
        <dbReference type="Proteomes" id="UP001558613"/>
    </source>
</evidence>
<reference evidence="1 2" key="1">
    <citation type="submission" date="2023-09" db="EMBL/GenBank/DDBJ databases">
        <authorList>
            <person name="Wang M."/>
        </authorList>
    </citation>
    <scope>NUCLEOTIDE SEQUENCE [LARGE SCALE GENOMIC DNA]</scope>
    <source>
        <strain evidence="1">GT-2023</strain>
        <tissue evidence="1">Liver</tissue>
    </source>
</reference>
<sequence length="98" mass="10192">MAKERGGCAPSAVCGRSLGGGRGALSGVVVPAASLASVAHTDRWAPASPGKGLQTLSASSPFSVQKDARKDAHMGWREQWEENSDLKDFSLCSGNTYI</sequence>
<protein>
    <submittedName>
        <fullName evidence="1">Uncharacterized protein</fullName>
    </submittedName>
</protein>
<keyword evidence="2" id="KW-1185">Reference proteome</keyword>
<comment type="caution">
    <text evidence="1">The sequence shown here is derived from an EMBL/GenBank/DDBJ whole genome shotgun (WGS) entry which is preliminary data.</text>
</comment>
<evidence type="ECO:0000313" key="1">
    <source>
        <dbReference type="EMBL" id="KAL1247415.1"/>
    </source>
</evidence>
<gene>
    <name evidence="1" type="ORF">QQF64_022791</name>
</gene>